<protein>
    <submittedName>
        <fullName evidence="1">Uncharacterized protein</fullName>
    </submittedName>
</protein>
<evidence type="ECO:0000313" key="2">
    <source>
        <dbReference type="Proteomes" id="UP000000496"/>
    </source>
</evidence>
<sequence>MNLYLEGVYKVISLQKKTIFSLCETLAASQTL</sequence>
<dbReference type="EMBL" id="FR872582">
    <property type="protein sequence ID" value="CCB88973.1"/>
    <property type="molecule type" value="Genomic_DNA"/>
</dbReference>
<gene>
    <name evidence="1" type="ordered locus">SNE_A10960</name>
</gene>
<name>F8L860_SIMNZ</name>
<evidence type="ECO:0000313" key="1">
    <source>
        <dbReference type="EMBL" id="CCB88973.1"/>
    </source>
</evidence>
<dbReference type="KEGG" id="sng:SNE_A10960"/>
<accession>F8L860</accession>
<organism evidence="1 2">
    <name type="scientific">Simkania negevensis (strain ATCC VR-1471 / DSM 27360 / Z)</name>
    <dbReference type="NCBI Taxonomy" id="331113"/>
    <lineage>
        <taxon>Bacteria</taxon>
        <taxon>Pseudomonadati</taxon>
        <taxon>Chlamydiota</taxon>
        <taxon>Chlamydiia</taxon>
        <taxon>Parachlamydiales</taxon>
        <taxon>Simkaniaceae</taxon>
        <taxon>Simkania</taxon>
    </lineage>
</organism>
<reference key="1">
    <citation type="journal article" date="2011" name="Mol. Biol. Evol.">
        <title>Unity in variety -- the pan-genome of the Chlamydiae.</title>
        <authorList>
            <person name="Collingro A."/>
            <person name="Tischler P."/>
            <person name="Weinmaier T."/>
            <person name="Penz T."/>
            <person name="Heinz E."/>
            <person name="Brunham R.C."/>
            <person name="Read T.D."/>
            <person name="Bavoil P.M."/>
            <person name="Sachse K."/>
            <person name="Kahane S."/>
            <person name="Friedman M.G."/>
            <person name="Rattei T."/>
            <person name="Myers G.S.A."/>
            <person name="Horn M."/>
        </authorList>
    </citation>
    <scope>NUCLEOTIDE SEQUENCE</scope>
    <source>
        <strain>Z</strain>
    </source>
</reference>
<reference evidence="1 2" key="2">
    <citation type="journal article" date="2011" name="Mol. Biol. Evol.">
        <title>Unity in variety--the pan-genome of the Chlamydiae.</title>
        <authorList>
            <person name="Collingro A."/>
            <person name="Tischler P."/>
            <person name="Weinmaier T."/>
            <person name="Penz T."/>
            <person name="Heinz E."/>
            <person name="Brunham R.C."/>
            <person name="Read T.D."/>
            <person name="Bavoil P.M."/>
            <person name="Sachse K."/>
            <person name="Kahane S."/>
            <person name="Friedman M.G."/>
            <person name="Rattei T."/>
            <person name="Myers G.S."/>
            <person name="Horn M."/>
        </authorList>
    </citation>
    <scope>NUCLEOTIDE SEQUENCE [LARGE SCALE GENOMIC DNA]</scope>
    <source>
        <strain evidence="2">ATCC VR-1471 / Z</strain>
    </source>
</reference>
<proteinExistence type="predicted"/>
<dbReference type="AlphaFoldDB" id="F8L860"/>
<keyword evidence="2" id="KW-1185">Reference proteome</keyword>
<dbReference type="STRING" id="331113.SNE_A10960"/>
<dbReference type="Proteomes" id="UP000000496">
    <property type="component" value="Chromosome gsn.131"/>
</dbReference>
<dbReference type="HOGENOM" id="CLU_3391356_0_0_0"/>